<dbReference type="CDD" id="cd02503">
    <property type="entry name" value="MobA"/>
    <property type="match status" value="1"/>
</dbReference>
<evidence type="ECO:0000256" key="3">
    <source>
        <dbReference type="ARBA" id="ARBA00022723"/>
    </source>
</evidence>
<dbReference type="InterPro" id="IPR013482">
    <property type="entry name" value="Molybde_CF_guanTrfase"/>
</dbReference>
<proteinExistence type="predicted"/>
<accession>A0A4R8DRZ9</accession>
<dbReference type="GO" id="GO:0005525">
    <property type="term" value="F:GTP binding"/>
    <property type="evidence" value="ECO:0007669"/>
    <property type="project" value="UniProtKB-KW"/>
</dbReference>
<feature type="compositionally biased region" description="Low complexity" evidence="8">
    <location>
        <begin position="23"/>
        <end position="36"/>
    </location>
</feature>
<dbReference type="PANTHER" id="PTHR19136:SF81">
    <property type="entry name" value="MOLYBDENUM COFACTOR GUANYLYLTRANSFERASE"/>
    <property type="match status" value="1"/>
</dbReference>
<evidence type="ECO:0000256" key="2">
    <source>
        <dbReference type="ARBA" id="ARBA00022679"/>
    </source>
</evidence>
<keyword evidence="3" id="KW-0479">Metal-binding</keyword>
<keyword evidence="6" id="KW-0342">GTP-binding</keyword>
<keyword evidence="4" id="KW-0547">Nucleotide-binding</keyword>
<evidence type="ECO:0000313" key="10">
    <source>
        <dbReference type="EMBL" id="TDX01012.1"/>
    </source>
</evidence>
<keyword evidence="1" id="KW-0963">Cytoplasm</keyword>
<gene>
    <name evidence="10" type="ORF">EDB95_2043</name>
</gene>
<dbReference type="PANTHER" id="PTHR19136">
    <property type="entry name" value="MOLYBDENUM COFACTOR GUANYLYLTRANSFERASE"/>
    <property type="match status" value="1"/>
</dbReference>
<evidence type="ECO:0000259" key="9">
    <source>
        <dbReference type="Pfam" id="PF12804"/>
    </source>
</evidence>
<keyword evidence="11" id="KW-1185">Reference proteome</keyword>
<evidence type="ECO:0000256" key="8">
    <source>
        <dbReference type="SAM" id="MobiDB-lite"/>
    </source>
</evidence>
<dbReference type="GO" id="GO:0016779">
    <property type="term" value="F:nucleotidyltransferase activity"/>
    <property type="evidence" value="ECO:0007669"/>
    <property type="project" value="TreeGrafter"/>
</dbReference>
<feature type="domain" description="MobA-like NTP transferase" evidence="9">
    <location>
        <begin position="7"/>
        <end position="188"/>
    </location>
</feature>
<keyword evidence="7" id="KW-0501">Molybdenum cofactor biosynthesis</keyword>
<keyword evidence="5" id="KW-0460">Magnesium</keyword>
<dbReference type="AlphaFoldDB" id="A0A4R8DRZ9"/>
<dbReference type="Gene3D" id="3.90.550.10">
    <property type="entry name" value="Spore Coat Polysaccharide Biosynthesis Protein SpsA, Chain A"/>
    <property type="match status" value="1"/>
</dbReference>
<dbReference type="GO" id="GO:0006777">
    <property type="term" value="P:Mo-molybdopterin cofactor biosynthetic process"/>
    <property type="evidence" value="ECO:0007669"/>
    <property type="project" value="UniProtKB-KW"/>
</dbReference>
<dbReference type="GO" id="GO:0046872">
    <property type="term" value="F:metal ion binding"/>
    <property type="evidence" value="ECO:0007669"/>
    <property type="project" value="UniProtKB-KW"/>
</dbReference>
<dbReference type="InterPro" id="IPR029044">
    <property type="entry name" value="Nucleotide-diphossugar_trans"/>
</dbReference>
<evidence type="ECO:0000313" key="11">
    <source>
        <dbReference type="Proteomes" id="UP000294498"/>
    </source>
</evidence>
<dbReference type="Proteomes" id="UP000294498">
    <property type="component" value="Unassembled WGS sequence"/>
</dbReference>
<feature type="region of interest" description="Disordered" evidence="8">
    <location>
        <begin position="21"/>
        <end position="57"/>
    </location>
</feature>
<evidence type="ECO:0000256" key="5">
    <source>
        <dbReference type="ARBA" id="ARBA00022842"/>
    </source>
</evidence>
<dbReference type="SUPFAM" id="SSF53448">
    <property type="entry name" value="Nucleotide-diphospho-sugar transferases"/>
    <property type="match status" value="1"/>
</dbReference>
<protein>
    <submittedName>
        <fullName evidence="10">Molybdopterin-guanine dinucleotide biosynthesis protein A</fullName>
    </submittedName>
</protein>
<sequence>MSTELTGIVLCGGESRRMGADKGLLPWAPPGAAAPAPGAPPAAPARPTAADTPPTAAAPPLTWAGRAVALIERQGLPWLISVRSAQVDTYEKLFGDRLVLDDGEAPGPLGGLLSAYHACPGTDLLLLACDMTAIDEAILDELLKAYKNIPDEDFFVYQTDGFAEPFPGIYRARAIKPVESLQLLLRGGRTHFLPVTRPEAFINRNTP</sequence>
<evidence type="ECO:0000256" key="7">
    <source>
        <dbReference type="ARBA" id="ARBA00023150"/>
    </source>
</evidence>
<feature type="compositionally biased region" description="Low complexity" evidence="8">
    <location>
        <begin position="45"/>
        <end position="57"/>
    </location>
</feature>
<evidence type="ECO:0000256" key="4">
    <source>
        <dbReference type="ARBA" id="ARBA00022741"/>
    </source>
</evidence>
<dbReference type="RefSeq" id="WP_133993199.1">
    <property type="nucleotide sequence ID" value="NZ_SODV01000001.1"/>
</dbReference>
<dbReference type="InterPro" id="IPR025877">
    <property type="entry name" value="MobA-like_NTP_Trfase"/>
</dbReference>
<evidence type="ECO:0000256" key="1">
    <source>
        <dbReference type="ARBA" id="ARBA00022490"/>
    </source>
</evidence>
<comment type="caution">
    <text evidence="10">The sequence shown here is derived from an EMBL/GenBank/DDBJ whole genome shotgun (WGS) entry which is preliminary data.</text>
</comment>
<dbReference type="Pfam" id="PF12804">
    <property type="entry name" value="NTP_transf_3"/>
    <property type="match status" value="1"/>
</dbReference>
<dbReference type="EMBL" id="SODV01000001">
    <property type="protein sequence ID" value="TDX01012.1"/>
    <property type="molecule type" value="Genomic_DNA"/>
</dbReference>
<reference evidence="10 11" key="1">
    <citation type="submission" date="2019-03" db="EMBL/GenBank/DDBJ databases">
        <title>Genomic Encyclopedia of Type Strains, Phase IV (KMG-IV): sequencing the most valuable type-strain genomes for metagenomic binning, comparative biology and taxonomic classification.</title>
        <authorList>
            <person name="Goeker M."/>
        </authorList>
    </citation>
    <scope>NUCLEOTIDE SEQUENCE [LARGE SCALE GENOMIC DNA]</scope>
    <source>
        <strain evidence="10 11">DSM 100059</strain>
    </source>
</reference>
<evidence type="ECO:0000256" key="6">
    <source>
        <dbReference type="ARBA" id="ARBA00023134"/>
    </source>
</evidence>
<dbReference type="OrthoDB" id="9788394at2"/>
<organism evidence="10 11">
    <name type="scientific">Dinghuibacter silviterrae</name>
    <dbReference type="NCBI Taxonomy" id="1539049"/>
    <lineage>
        <taxon>Bacteria</taxon>
        <taxon>Pseudomonadati</taxon>
        <taxon>Bacteroidota</taxon>
        <taxon>Chitinophagia</taxon>
        <taxon>Chitinophagales</taxon>
        <taxon>Chitinophagaceae</taxon>
        <taxon>Dinghuibacter</taxon>
    </lineage>
</organism>
<keyword evidence="2" id="KW-0808">Transferase</keyword>
<name>A0A4R8DRZ9_9BACT</name>